<name>A0A852TFV6_9BACI</name>
<evidence type="ECO:0000256" key="5">
    <source>
        <dbReference type="ARBA" id="ARBA00022989"/>
    </source>
</evidence>
<feature type="transmembrane region" description="Helical" evidence="7">
    <location>
        <begin position="219"/>
        <end position="236"/>
    </location>
</feature>
<feature type="transmembrane region" description="Helical" evidence="7">
    <location>
        <begin position="123"/>
        <end position="146"/>
    </location>
</feature>
<dbReference type="PANTHER" id="PTHR34184:SF4">
    <property type="entry name" value="UPF0718 PROTEIN YCGR"/>
    <property type="match status" value="1"/>
</dbReference>
<feature type="transmembrane region" description="Helical" evidence="7">
    <location>
        <begin position="47"/>
        <end position="72"/>
    </location>
</feature>
<dbReference type="Proteomes" id="UP000548423">
    <property type="component" value="Unassembled WGS sequence"/>
</dbReference>
<evidence type="ECO:0000256" key="6">
    <source>
        <dbReference type="ARBA" id="ARBA00023136"/>
    </source>
</evidence>
<comment type="similarity">
    <text evidence="2">Belongs to the UPF0718 family.</text>
</comment>
<comment type="caution">
    <text evidence="8">The sequence shown here is derived from an EMBL/GenBank/DDBJ whole genome shotgun (WGS) entry which is preliminary data.</text>
</comment>
<reference evidence="9" key="2">
    <citation type="submission" date="2020-08" db="EMBL/GenBank/DDBJ databases">
        <title>The Agave Microbiome: Exploring the role of microbial communities in plant adaptations to desert environments.</title>
        <authorList>
            <person name="Partida-Martinez L.P."/>
        </authorList>
    </citation>
    <scope>NUCLEOTIDE SEQUENCE [LARGE SCALE GENOMIC DNA]</scope>
    <source>
        <strain evidence="9">AT2.8</strain>
    </source>
</reference>
<evidence type="ECO:0000256" key="1">
    <source>
        <dbReference type="ARBA" id="ARBA00004651"/>
    </source>
</evidence>
<dbReference type="GO" id="GO:0005886">
    <property type="term" value="C:plasma membrane"/>
    <property type="evidence" value="ECO:0007669"/>
    <property type="project" value="UniProtKB-SubCell"/>
</dbReference>
<feature type="transmembrane region" description="Helical" evidence="7">
    <location>
        <begin position="242"/>
        <end position="261"/>
    </location>
</feature>
<feature type="transmembrane region" description="Helical" evidence="7">
    <location>
        <begin position="268"/>
        <end position="289"/>
    </location>
</feature>
<evidence type="ECO:0000256" key="7">
    <source>
        <dbReference type="SAM" id="Phobius"/>
    </source>
</evidence>
<accession>A0A852TFV6</accession>
<comment type="subcellular location">
    <subcellularLocation>
        <location evidence="1">Cell membrane</location>
        <topology evidence="1">Multi-pass membrane protein</topology>
    </subcellularLocation>
</comment>
<feature type="transmembrane region" description="Helical" evidence="7">
    <location>
        <begin position="309"/>
        <end position="328"/>
    </location>
</feature>
<evidence type="ECO:0000256" key="4">
    <source>
        <dbReference type="ARBA" id="ARBA00022692"/>
    </source>
</evidence>
<feature type="transmembrane region" description="Helical" evidence="7">
    <location>
        <begin position="152"/>
        <end position="175"/>
    </location>
</feature>
<feature type="transmembrane region" description="Helical" evidence="7">
    <location>
        <begin position="12"/>
        <end position="35"/>
    </location>
</feature>
<keyword evidence="3" id="KW-1003">Cell membrane</keyword>
<dbReference type="Pfam" id="PF03773">
    <property type="entry name" value="ArsP_1"/>
    <property type="match status" value="1"/>
</dbReference>
<keyword evidence="4 7" id="KW-0812">Transmembrane</keyword>
<dbReference type="PANTHER" id="PTHR34184">
    <property type="entry name" value="UPF0718 PROTEIN YCGR"/>
    <property type="match status" value="1"/>
</dbReference>
<keyword evidence="6 7" id="KW-0472">Membrane</keyword>
<gene>
    <name evidence="8" type="ORF">F4694_003774</name>
</gene>
<evidence type="ECO:0000313" key="8">
    <source>
        <dbReference type="EMBL" id="NYE06989.1"/>
    </source>
</evidence>
<evidence type="ECO:0000256" key="2">
    <source>
        <dbReference type="ARBA" id="ARBA00006386"/>
    </source>
</evidence>
<dbReference type="InterPro" id="IPR005524">
    <property type="entry name" value="DUF318"/>
</dbReference>
<dbReference type="AlphaFoldDB" id="A0A852TFV6"/>
<feature type="transmembrane region" description="Helical" evidence="7">
    <location>
        <begin position="87"/>
        <end position="111"/>
    </location>
</feature>
<evidence type="ECO:0000256" key="3">
    <source>
        <dbReference type="ARBA" id="ARBA00022475"/>
    </source>
</evidence>
<keyword evidence="5 7" id="KW-1133">Transmembrane helix</keyword>
<sequence length="332" mass="36354">MYRVVRNNIIEFTGIMLIVLALLLLSFSTSFKLSFDIPPSLLNLNTIFLSILIEALPFVLIGVLIAGVIQIFVTEEHIQRWIPKNKVLAIIMSCIIGALFPACECGIVPIVRRLVGKGVPIHAAIGFMLTGPLINPIVIASTYMAFGNDFKIAGLRMGLGFFVALMVALFVSVIFKGKQLKSPIHTSTSQTRSKKESLSTRFWSMLTHSIDEFFDMGKYLVMGAFLAAFVQTYLPAKALLEAGSGTVSSLSVMMGLAYVLSLCSEADAFIGASFSNIFPTSAILGFLIFGPMMDLKNTLMMLSVFRMKFVIGVLALIISIIFMTIMLVQSFI</sequence>
<evidence type="ECO:0000313" key="9">
    <source>
        <dbReference type="Proteomes" id="UP000548423"/>
    </source>
</evidence>
<proteinExistence type="inferred from homology"/>
<reference evidence="9" key="1">
    <citation type="submission" date="2020-07" db="EMBL/GenBank/DDBJ databases">
        <authorList>
            <person name="Partida-Martinez L."/>
            <person name="Huntemann M."/>
            <person name="Clum A."/>
            <person name="Wang J."/>
            <person name="Palaniappan K."/>
            <person name="Ritter S."/>
            <person name="Chen I.-M."/>
            <person name="Stamatis D."/>
            <person name="Reddy T."/>
            <person name="O'Malley R."/>
            <person name="Daum C."/>
            <person name="Shapiro N."/>
            <person name="Ivanova N."/>
            <person name="Kyrpides N."/>
            <person name="Woyke T."/>
        </authorList>
    </citation>
    <scope>NUCLEOTIDE SEQUENCE [LARGE SCALE GENOMIC DNA]</scope>
    <source>
        <strain evidence="9">AT2.8</strain>
    </source>
</reference>
<organism evidence="8 9">
    <name type="scientific">Neobacillus niacini</name>
    <dbReference type="NCBI Taxonomy" id="86668"/>
    <lineage>
        <taxon>Bacteria</taxon>
        <taxon>Bacillati</taxon>
        <taxon>Bacillota</taxon>
        <taxon>Bacilli</taxon>
        <taxon>Bacillales</taxon>
        <taxon>Bacillaceae</taxon>
        <taxon>Neobacillus</taxon>
    </lineage>
</organism>
<dbReference type="InterPro" id="IPR052923">
    <property type="entry name" value="UPF0718"/>
</dbReference>
<evidence type="ECO:0008006" key="10">
    <source>
        <dbReference type="Google" id="ProtNLM"/>
    </source>
</evidence>
<protein>
    <recommendedName>
        <fullName evidence="10">Permease</fullName>
    </recommendedName>
</protein>
<dbReference type="EMBL" id="JACCBX010000008">
    <property type="protein sequence ID" value="NYE06989.1"/>
    <property type="molecule type" value="Genomic_DNA"/>
</dbReference>